<keyword evidence="3" id="KW-1185">Reference proteome</keyword>
<reference evidence="2" key="1">
    <citation type="journal article" date="2020" name="Stud. Mycol.">
        <title>101 Dothideomycetes genomes: a test case for predicting lifestyles and emergence of pathogens.</title>
        <authorList>
            <person name="Haridas S."/>
            <person name="Albert R."/>
            <person name="Binder M."/>
            <person name="Bloem J."/>
            <person name="Labutti K."/>
            <person name="Salamov A."/>
            <person name="Andreopoulos B."/>
            <person name="Baker S."/>
            <person name="Barry K."/>
            <person name="Bills G."/>
            <person name="Bluhm B."/>
            <person name="Cannon C."/>
            <person name="Castanera R."/>
            <person name="Culley D."/>
            <person name="Daum C."/>
            <person name="Ezra D."/>
            <person name="Gonzalez J."/>
            <person name="Henrissat B."/>
            <person name="Kuo A."/>
            <person name="Liang C."/>
            <person name="Lipzen A."/>
            <person name="Lutzoni F."/>
            <person name="Magnuson J."/>
            <person name="Mondo S."/>
            <person name="Nolan M."/>
            <person name="Ohm R."/>
            <person name="Pangilinan J."/>
            <person name="Park H.-J."/>
            <person name="Ramirez L."/>
            <person name="Alfaro M."/>
            <person name="Sun H."/>
            <person name="Tritt A."/>
            <person name="Yoshinaga Y."/>
            <person name="Zwiers L.-H."/>
            <person name="Turgeon B."/>
            <person name="Goodwin S."/>
            <person name="Spatafora J."/>
            <person name="Crous P."/>
            <person name="Grigoriev I."/>
        </authorList>
    </citation>
    <scope>NUCLEOTIDE SEQUENCE</scope>
    <source>
        <strain evidence="2">CBS 122368</strain>
    </source>
</reference>
<dbReference type="RefSeq" id="XP_033678099.1">
    <property type="nucleotide sequence ID" value="XM_033827215.1"/>
</dbReference>
<evidence type="ECO:0000256" key="1">
    <source>
        <dbReference type="SAM" id="MobiDB-lite"/>
    </source>
</evidence>
<protein>
    <submittedName>
        <fullName evidence="2">Uncharacterized protein</fullName>
    </submittedName>
</protein>
<evidence type="ECO:0000313" key="3">
    <source>
        <dbReference type="Proteomes" id="UP000800094"/>
    </source>
</evidence>
<sequence length="261" mass="28822">MRPGNGQSTAKFRKHLPILLEGPIALALTGLRTAFQFSLLNGTSSAEPLIIRRARASRYVDHETDTNMDNRRECERCRTCALLSKRQSIADVKSIAAESKCRQGRNTGNSSPSVASYFADRPISTVNARAGSATAVCRVETWITVGMDNWWRHSRDSGAEQTPSFAAGKEEDSGRRVRSNARTPFVASRMGYSAYPRRTIQQGDDERTRRIMEIADKCGGTREIEGPGSPDQFQISSSVDRGMVSHVGEPPDSWLSLKGRK</sequence>
<feature type="region of interest" description="Disordered" evidence="1">
    <location>
        <begin position="154"/>
        <end position="179"/>
    </location>
</feature>
<feature type="region of interest" description="Disordered" evidence="1">
    <location>
        <begin position="242"/>
        <end position="261"/>
    </location>
</feature>
<dbReference type="Proteomes" id="UP000800094">
    <property type="component" value="Unassembled WGS sequence"/>
</dbReference>
<organism evidence="2 3">
    <name type="scientific">Trematosphaeria pertusa</name>
    <dbReference type="NCBI Taxonomy" id="390896"/>
    <lineage>
        <taxon>Eukaryota</taxon>
        <taxon>Fungi</taxon>
        <taxon>Dikarya</taxon>
        <taxon>Ascomycota</taxon>
        <taxon>Pezizomycotina</taxon>
        <taxon>Dothideomycetes</taxon>
        <taxon>Pleosporomycetidae</taxon>
        <taxon>Pleosporales</taxon>
        <taxon>Massarineae</taxon>
        <taxon>Trematosphaeriaceae</taxon>
        <taxon>Trematosphaeria</taxon>
    </lineage>
</organism>
<evidence type="ECO:0000313" key="2">
    <source>
        <dbReference type="EMBL" id="KAF2243095.1"/>
    </source>
</evidence>
<accession>A0A6A6HY00</accession>
<dbReference type="EMBL" id="ML987206">
    <property type="protein sequence ID" value="KAF2243095.1"/>
    <property type="molecule type" value="Genomic_DNA"/>
</dbReference>
<gene>
    <name evidence="2" type="ORF">BU26DRAFT_510287</name>
</gene>
<dbReference type="AlphaFoldDB" id="A0A6A6HY00"/>
<dbReference type="GeneID" id="54580545"/>
<name>A0A6A6HY00_9PLEO</name>
<proteinExistence type="predicted"/>